<dbReference type="Proteomes" id="UP000602510">
    <property type="component" value="Unassembled WGS sequence"/>
</dbReference>
<feature type="region of interest" description="Disordered" evidence="1">
    <location>
        <begin position="67"/>
        <end position="87"/>
    </location>
</feature>
<feature type="region of interest" description="Disordered" evidence="1">
    <location>
        <begin position="163"/>
        <end position="196"/>
    </location>
</feature>
<evidence type="ECO:0000313" key="6">
    <source>
        <dbReference type="Proteomes" id="UP000602510"/>
    </source>
</evidence>
<keyword evidence="2" id="KW-1133">Transmembrane helix</keyword>
<evidence type="ECO:0000313" key="5">
    <source>
        <dbReference type="EMBL" id="KAF4144499.1"/>
    </source>
</evidence>
<dbReference type="Proteomes" id="UP000704712">
    <property type="component" value="Unassembled WGS sequence"/>
</dbReference>
<sequence length="217" mass="22777">MKLTAITLLASVATASTMATTANLMHRDLHVETSDTSGIVVGLHDDELGTSEDFWGSWENHYAGYMDGQDDDELNSNDSNSASGEVDSTVGDLHAAAKKVLQKAESVVTVALPFRVKHATSFVLPLGLVAAAMSVLVVAAVLIGVRRQQLSEPVFGPVELVSDLPDPMTTSAASDAGSDDSDTGPPSHVDEVDTGATILAMEEHEEEKEDDSIATLA</sequence>
<keyword evidence="6" id="KW-1185">Reference proteome</keyword>
<keyword evidence="2" id="KW-0812">Transmembrane</keyword>
<feature type="chain" id="PRO_5036417716" description="Transmembrane protein" evidence="3">
    <location>
        <begin position="16"/>
        <end position="217"/>
    </location>
</feature>
<proteinExistence type="predicted"/>
<feature type="transmembrane region" description="Helical" evidence="2">
    <location>
        <begin position="122"/>
        <end position="145"/>
    </location>
</feature>
<name>A0A833S6I0_PHYIN</name>
<dbReference type="AlphaFoldDB" id="A0A833S6I0"/>
<protein>
    <recommendedName>
        <fullName evidence="7">Transmembrane protein</fullName>
    </recommendedName>
</protein>
<evidence type="ECO:0008006" key="7">
    <source>
        <dbReference type="Google" id="ProtNLM"/>
    </source>
</evidence>
<dbReference type="EMBL" id="WSZM01000366">
    <property type="protein sequence ID" value="KAF4034456.1"/>
    <property type="molecule type" value="Genomic_DNA"/>
</dbReference>
<feature type="signal peptide" evidence="3">
    <location>
        <begin position="1"/>
        <end position="15"/>
    </location>
</feature>
<organism evidence="4 6">
    <name type="scientific">Phytophthora infestans</name>
    <name type="common">Potato late blight agent</name>
    <name type="synonym">Botrytis infestans</name>
    <dbReference type="NCBI Taxonomy" id="4787"/>
    <lineage>
        <taxon>Eukaryota</taxon>
        <taxon>Sar</taxon>
        <taxon>Stramenopiles</taxon>
        <taxon>Oomycota</taxon>
        <taxon>Peronosporomycetes</taxon>
        <taxon>Peronosporales</taxon>
        <taxon>Peronosporaceae</taxon>
        <taxon>Phytophthora</taxon>
    </lineage>
</organism>
<evidence type="ECO:0000256" key="2">
    <source>
        <dbReference type="SAM" id="Phobius"/>
    </source>
</evidence>
<keyword evidence="3" id="KW-0732">Signal</keyword>
<evidence type="ECO:0000313" key="4">
    <source>
        <dbReference type="EMBL" id="KAF4034456.1"/>
    </source>
</evidence>
<comment type="caution">
    <text evidence="4">The sequence shown here is derived from an EMBL/GenBank/DDBJ whole genome shotgun (WGS) entry which is preliminary data.</text>
</comment>
<gene>
    <name evidence="4" type="ORF">GN244_ATG13554</name>
    <name evidence="5" type="ORF">GN958_ATG06347</name>
</gene>
<accession>A0A833S6I0</accession>
<dbReference type="EMBL" id="JAACNO010000856">
    <property type="protein sequence ID" value="KAF4144499.1"/>
    <property type="molecule type" value="Genomic_DNA"/>
</dbReference>
<evidence type="ECO:0000256" key="1">
    <source>
        <dbReference type="SAM" id="MobiDB-lite"/>
    </source>
</evidence>
<evidence type="ECO:0000256" key="3">
    <source>
        <dbReference type="SAM" id="SignalP"/>
    </source>
</evidence>
<reference evidence="4" key="1">
    <citation type="submission" date="2020-04" db="EMBL/GenBank/DDBJ databases">
        <title>Hybrid Assembly of Korean Phytophthora infestans isolates.</title>
        <authorList>
            <person name="Prokchorchik M."/>
            <person name="Lee Y."/>
            <person name="Seo J."/>
            <person name="Cho J.-H."/>
            <person name="Park Y.-E."/>
            <person name="Jang D.-C."/>
            <person name="Im J.-S."/>
            <person name="Choi J.-G."/>
            <person name="Park H.-J."/>
            <person name="Lee G.-B."/>
            <person name="Lee Y.-G."/>
            <person name="Hong S.-Y."/>
            <person name="Cho K."/>
            <person name="Sohn K.H."/>
        </authorList>
    </citation>
    <scope>NUCLEOTIDE SEQUENCE</scope>
    <source>
        <strain evidence="4">KR_1_A1</strain>
        <strain evidence="5">KR_2_A2</strain>
    </source>
</reference>
<keyword evidence="2" id="KW-0472">Membrane</keyword>